<dbReference type="Proteomes" id="UP001166674">
    <property type="component" value="Unassembled WGS sequence"/>
</dbReference>
<dbReference type="SMART" id="SM00049">
    <property type="entry name" value="DEP"/>
    <property type="match status" value="1"/>
</dbReference>
<dbReference type="EMBL" id="JAATJV010393700">
    <property type="protein sequence ID" value="MBZ3884574.1"/>
    <property type="molecule type" value="Genomic_DNA"/>
</dbReference>
<protein>
    <submittedName>
        <fullName evidence="2">Rap guanine nucleotide exchange factor 5</fullName>
    </submittedName>
</protein>
<comment type="caution">
    <text evidence="2">The sequence shown here is derived from an EMBL/GenBank/DDBJ whole genome shotgun (WGS) entry which is preliminary data.</text>
</comment>
<dbReference type="SUPFAM" id="SSF46785">
    <property type="entry name" value="Winged helix' DNA-binding domain"/>
    <property type="match status" value="1"/>
</dbReference>
<dbReference type="InterPro" id="IPR036388">
    <property type="entry name" value="WH-like_DNA-bd_sf"/>
</dbReference>
<dbReference type="InterPro" id="IPR000591">
    <property type="entry name" value="DEP_dom"/>
</dbReference>
<evidence type="ECO:0000313" key="2">
    <source>
        <dbReference type="EMBL" id="MBZ3884574.1"/>
    </source>
</evidence>
<gene>
    <name evidence="2" type="ORF">SUZIE_178620</name>
</gene>
<evidence type="ECO:0000313" key="3">
    <source>
        <dbReference type="Proteomes" id="UP001166674"/>
    </source>
</evidence>
<dbReference type="AlphaFoldDB" id="A0AA41N761"/>
<dbReference type="Pfam" id="PF00610">
    <property type="entry name" value="DEP"/>
    <property type="match status" value="1"/>
</dbReference>
<evidence type="ECO:0000259" key="1">
    <source>
        <dbReference type="PROSITE" id="PS50186"/>
    </source>
</evidence>
<feature type="domain" description="DEP" evidence="1">
    <location>
        <begin position="88"/>
        <end position="157"/>
    </location>
</feature>
<reference evidence="2" key="1">
    <citation type="submission" date="2020-03" db="EMBL/GenBank/DDBJ databases">
        <title>Studies in the Genomics of Life Span.</title>
        <authorList>
            <person name="Glass D."/>
        </authorList>
    </citation>
    <scope>NUCLEOTIDE SEQUENCE</scope>
    <source>
        <strain evidence="2">SUZIE</strain>
        <tissue evidence="2">Muscle</tissue>
    </source>
</reference>
<dbReference type="Gene3D" id="1.10.10.10">
    <property type="entry name" value="Winged helix-like DNA-binding domain superfamily/Winged helix DNA-binding domain"/>
    <property type="match status" value="1"/>
</dbReference>
<dbReference type="InterPro" id="IPR036390">
    <property type="entry name" value="WH_DNA-bd_sf"/>
</dbReference>
<organism evidence="2 3">
    <name type="scientific">Sciurus carolinensis</name>
    <name type="common">Eastern gray squirrel</name>
    <dbReference type="NCBI Taxonomy" id="30640"/>
    <lineage>
        <taxon>Eukaryota</taxon>
        <taxon>Metazoa</taxon>
        <taxon>Chordata</taxon>
        <taxon>Craniata</taxon>
        <taxon>Vertebrata</taxon>
        <taxon>Euteleostomi</taxon>
        <taxon>Mammalia</taxon>
        <taxon>Eutheria</taxon>
        <taxon>Euarchontoglires</taxon>
        <taxon>Glires</taxon>
        <taxon>Rodentia</taxon>
        <taxon>Sciuromorpha</taxon>
        <taxon>Sciuridae</taxon>
        <taxon>Sciurinae</taxon>
        <taxon>Sciurini</taxon>
        <taxon>Sciurus</taxon>
    </lineage>
</organism>
<keyword evidence="3" id="KW-1185">Reference proteome</keyword>
<dbReference type="PROSITE" id="PS50186">
    <property type="entry name" value="DEP"/>
    <property type="match status" value="1"/>
</dbReference>
<name>A0AA41N761_SCICA</name>
<accession>A0AA41N761</accession>
<proteinExistence type="predicted"/>
<sequence length="218" mass="25099">MPKSATWKFNLDPTHPIEGYSWDILPVNAQEQSPRCIEQQPVGPWVPHIKLTSSSFLIPVKNEIYGENSSCAGRALRNIIIVQAADLVKDRVNLKGFYRRSCVGSELVDWLLEHCPFVQCRSMAIGVWQLLLDMGIMSSVDQHLYFQDTYVFYQFSSDECSYLYCEFEREEEWQNGVKLLLQLVPLIPSRAGICELKQIRTPVGEMTVLRKARVYSNF</sequence>
<dbReference type="GO" id="GO:0035556">
    <property type="term" value="P:intracellular signal transduction"/>
    <property type="evidence" value="ECO:0007669"/>
    <property type="project" value="InterPro"/>
</dbReference>
<dbReference type="CDD" id="cd04437">
    <property type="entry name" value="DEP_Epac"/>
    <property type="match status" value="1"/>
</dbReference>